<dbReference type="GO" id="GO:0035869">
    <property type="term" value="C:ciliary transition zone"/>
    <property type="evidence" value="ECO:0007669"/>
    <property type="project" value="TreeGrafter"/>
</dbReference>
<organism evidence="7 8">
    <name type="scientific">Halteria grandinella</name>
    <dbReference type="NCBI Taxonomy" id="5974"/>
    <lineage>
        <taxon>Eukaryota</taxon>
        <taxon>Sar</taxon>
        <taxon>Alveolata</taxon>
        <taxon>Ciliophora</taxon>
        <taxon>Intramacronucleata</taxon>
        <taxon>Spirotrichea</taxon>
        <taxon>Stichotrichia</taxon>
        <taxon>Sporadotrichida</taxon>
        <taxon>Halteriidae</taxon>
        <taxon>Halteria</taxon>
    </lineage>
</organism>
<gene>
    <name evidence="7" type="ORF">FGO68_gene8532</name>
</gene>
<dbReference type="Proteomes" id="UP000785679">
    <property type="component" value="Unassembled WGS sequence"/>
</dbReference>
<name>A0A8J8SWL3_HALGN</name>
<evidence type="ECO:0000256" key="4">
    <source>
        <dbReference type="ARBA" id="ARBA00023136"/>
    </source>
</evidence>
<feature type="region of interest" description="Disordered" evidence="5">
    <location>
        <begin position="181"/>
        <end position="205"/>
    </location>
</feature>
<dbReference type="GO" id="GO:1905515">
    <property type="term" value="P:non-motile cilium assembly"/>
    <property type="evidence" value="ECO:0007669"/>
    <property type="project" value="TreeGrafter"/>
</dbReference>
<feature type="transmembrane region" description="Helical" evidence="6">
    <location>
        <begin position="12"/>
        <end position="31"/>
    </location>
</feature>
<dbReference type="InterPro" id="IPR019184">
    <property type="entry name" value="Uncharacterised_TM-17"/>
</dbReference>
<evidence type="ECO:0000256" key="6">
    <source>
        <dbReference type="SAM" id="Phobius"/>
    </source>
</evidence>
<dbReference type="PANTHER" id="PTHR13531">
    <property type="entry name" value="GEO07735P1-RELATED-RELATED"/>
    <property type="match status" value="1"/>
</dbReference>
<keyword evidence="3 6" id="KW-1133">Transmembrane helix</keyword>
<dbReference type="OrthoDB" id="311720at2759"/>
<proteinExistence type="predicted"/>
<sequence>MSSSLSFQMLLYYHFFFNILYLAVIFTTLIYKLWIFKFDIIVIIALIIGVLIWFPVEMARLNFGYKGNINETFPELIAFIIFTIFFIIPFSVVPYIQGLKFPHENPLYYINFIFIICELVLGFVVMCRFMNTQSAAFYLRTAPLIDRIFKLKYQKNSEVKSSREVELGLRKFDKMHDAAGDTFDDSDAMRESENIPVSGAAKKEL</sequence>
<reference evidence="7" key="1">
    <citation type="submission" date="2019-06" db="EMBL/GenBank/DDBJ databases">
        <authorList>
            <person name="Zheng W."/>
        </authorList>
    </citation>
    <scope>NUCLEOTIDE SEQUENCE</scope>
    <source>
        <strain evidence="7">QDHG01</strain>
    </source>
</reference>
<accession>A0A8J8SWL3</accession>
<comment type="caution">
    <text evidence="7">The sequence shown here is derived from an EMBL/GenBank/DDBJ whole genome shotgun (WGS) entry which is preliminary data.</text>
</comment>
<dbReference type="AlphaFoldDB" id="A0A8J8SWL3"/>
<keyword evidence="8" id="KW-1185">Reference proteome</keyword>
<keyword evidence="2 6" id="KW-0812">Transmembrane</keyword>
<feature type="transmembrane region" description="Helical" evidence="6">
    <location>
        <begin position="38"/>
        <end position="56"/>
    </location>
</feature>
<feature type="transmembrane region" description="Helical" evidence="6">
    <location>
        <begin position="108"/>
        <end position="126"/>
    </location>
</feature>
<dbReference type="GO" id="GO:0016020">
    <property type="term" value="C:membrane"/>
    <property type="evidence" value="ECO:0007669"/>
    <property type="project" value="UniProtKB-SubCell"/>
</dbReference>
<dbReference type="Pfam" id="PF09799">
    <property type="entry name" value="Transmemb_17"/>
    <property type="match status" value="1"/>
</dbReference>
<keyword evidence="4 6" id="KW-0472">Membrane</keyword>
<evidence type="ECO:0000313" key="7">
    <source>
        <dbReference type="EMBL" id="TNV73011.1"/>
    </source>
</evidence>
<evidence type="ECO:0008006" key="9">
    <source>
        <dbReference type="Google" id="ProtNLM"/>
    </source>
</evidence>
<comment type="subcellular location">
    <subcellularLocation>
        <location evidence="1">Membrane</location>
        <topology evidence="1">Multi-pass membrane protein</topology>
    </subcellularLocation>
</comment>
<dbReference type="EMBL" id="RRYP01020180">
    <property type="protein sequence ID" value="TNV73011.1"/>
    <property type="molecule type" value="Genomic_DNA"/>
</dbReference>
<evidence type="ECO:0000313" key="8">
    <source>
        <dbReference type="Proteomes" id="UP000785679"/>
    </source>
</evidence>
<evidence type="ECO:0000256" key="5">
    <source>
        <dbReference type="SAM" id="MobiDB-lite"/>
    </source>
</evidence>
<protein>
    <recommendedName>
        <fullName evidence="9">Transmembrane protein</fullName>
    </recommendedName>
</protein>
<feature type="transmembrane region" description="Helical" evidence="6">
    <location>
        <begin position="76"/>
        <end position="96"/>
    </location>
</feature>
<evidence type="ECO:0000256" key="2">
    <source>
        <dbReference type="ARBA" id="ARBA00022692"/>
    </source>
</evidence>
<evidence type="ECO:0000256" key="1">
    <source>
        <dbReference type="ARBA" id="ARBA00004141"/>
    </source>
</evidence>
<evidence type="ECO:0000256" key="3">
    <source>
        <dbReference type="ARBA" id="ARBA00022989"/>
    </source>
</evidence>